<dbReference type="EMBL" id="CP001344">
    <property type="protein sequence ID" value="ACL45543.1"/>
    <property type="molecule type" value="Genomic_DNA"/>
</dbReference>
<name>B8HNV6_CYAP4</name>
<sequence>MNANLQRILFVELLGGIGDLIIALPALQALKRSHPQATLTVLTLAPGGELLLTDPFCDRILYATNGQARSTIETLLSQAQFDLIISDTNYEGIDQIIRSSDAAQTLTNLWQKPPADQRVGDRFLDILLHEKLIDSEAILPPVLCLTDAEKQEAQLIFSQAPSPRIFLYTDAGMPIKRWSTDKLVQLGKALQQQFGAGIVLPIGHNYDEVLEIARQIGGDVQIFSRRSLRQLAAAFTQADLVIAPDTGPARIAAALGVPTITLFGPTWQGRYGQPAPHFNLQGYPACLERNIANFTVQSCWYSGVCPLADWQTCVDDISVDQVMTATSSIFKRSIGEHQHGGKWGN</sequence>
<dbReference type="eggNOG" id="COG0859">
    <property type="taxonomic scope" value="Bacteria"/>
</dbReference>
<evidence type="ECO:0000313" key="3">
    <source>
        <dbReference type="EMBL" id="ACL45543.1"/>
    </source>
</evidence>
<dbReference type="AlphaFoldDB" id="B8HNV6"/>
<dbReference type="Pfam" id="PF01075">
    <property type="entry name" value="Glyco_transf_9"/>
    <property type="match status" value="1"/>
</dbReference>
<dbReference type="CAZy" id="GT9">
    <property type="family name" value="Glycosyltransferase Family 9"/>
</dbReference>
<dbReference type="InterPro" id="IPR051199">
    <property type="entry name" value="LPS_LOS_Heptosyltrfase"/>
</dbReference>
<gene>
    <name evidence="3" type="ordered locus">Cyan7425_3215</name>
</gene>
<evidence type="ECO:0000256" key="2">
    <source>
        <dbReference type="ARBA" id="ARBA00022679"/>
    </source>
</evidence>
<dbReference type="InterPro" id="IPR002201">
    <property type="entry name" value="Glyco_trans_9"/>
</dbReference>
<protein>
    <submittedName>
        <fullName evidence="3">Glycosyl transferase family 9</fullName>
    </submittedName>
</protein>
<accession>B8HNV6</accession>
<dbReference type="Gene3D" id="3.40.50.2000">
    <property type="entry name" value="Glycogen Phosphorylase B"/>
    <property type="match status" value="2"/>
</dbReference>
<dbReference type="CDD" id="cd03789">
    <property type="entry name" value="GT9_LPS_heptosyltransferase"/>
    <property type="match status" value="1"/>
</dbReference>
<dbReference type="HOGENOM" id="CLU_717199_0_0_3"/>
<dbReference type="GO" id="GO:0009244">
    <property type="term" value="P:lipopolysaccharide core region biosynthetic process"/>
    <property type="evidence" value="ECO:0007669"/>
    <property type="project" value="TreeGrafter"/>
</dbReference>
<keyword evidence="2 3" id="KW-0808">Transferase</keyword>
<dbReference type="GO" id="GO:0005829">
    <property type="term" value="C:cytosol"/>
    <property type="evidence" value="ECO:0007669"/>
    <property type="project" value="TreeGrafter"/>
</dbReference>
<keyword evidence="1" id="KW-0328">Glycosyltransferase</keyword>
<dbReference type="SUPFAM" id="SSF53756">
    <property type="entry name" value="UDP-Glycosyltransferase/glycogen phosphorylase"/>
    <property type="match status" value="1"/>
</dbReference>
<dbReference type="GO" id="GO:0008713">
    <property type="term" value="F:ADP-heptose-lipopolysaccharide heptosyltransferase activity"/>
    <property type="evidence" value="ECO:0007669"/>
    <property type="project" value="TreeGrafter"/>
</dbReference>
<organism evidence="3">
    <name type="scientific">Cyanothece sp. (strain PCC 7425 / ATCC 29141)</name>
    <dbReference type="NCBI Taxonomy" id="395961"/>
    <lineage>
        <taxon>Bacteria</taxon>
        <taxon>Bacillati</taxon>
        <taxon>Cyanobacteriota</taxon>
        <taxon>Cyanophyceae</taxon>
        <taxon>Gomontiellales</taxon>
        <taxon>Cyanothecaceae</taxon>
        <taxon>Cyanothece</taxon>
    </lineage>
</organism>
<reference evidence="3" key="1">
    <citation type="submission" date="2009-01" db="EMBL/GenBank/DDBJ databases">
        <title>Complete sequence of chromosome Cyanothece sp. PCC 7425.</title>
        <authorList>
            <consortium name="US DOE Joint Genome Institute"/>
            <person name="Lucas S."/>
            <person name="Copeland A."/>
            <person name="Lapidus A."/>
            <person name="Glavina del Rio T."/>
            <person name="Dalin E."/>
            <person name="Tice H."/>
            <person name="Bruce D."/>
            <person name="Goodwin L."/>
            <person name="Pitluck S."/>
            <person name="Sims D."/>
            <person name="Meineke L."/>
            <person name="Brettin T."/>
            <person name="Detter J.C."/>
            <person name="Han C."/>
            <person name="Larimer F."/>
            <person name="Land M."/>
            <person name="Hauser L."/>
            <person name="Kyrpides N."/>
            <person name="Ovchinnikova G."/>
            <person name="Liberton M."/>
            <person name="Stoeckel J."/>
            <person name="Banerjee A."/>
            <person name="Singh A."/>
            <person name="Page L."/>
            <person name="Sato H."/>
            <person name="Zhao L."/>
            <person name="Sherman L."/>
            <person name="Pakrasi H."/>
            <person name="Richardson P."/>
        </authorList>
    </citation>
    <scope>NUCLEOTIDE SEQUENCE</scope>
    <source>
        <strain evidence="3">PCC 7425</strain>
    </source>
</reference>
<dbReference type="KEGG" id="cyn:Cyan7425_3215"/>
<proteinExistence type="predicted"/>
<dbReference type="PANTHER" id="PTHR30160">
    <property type="entry name" value="TETRAACYLDISACCHARIDE 4'-KINASE-RELATED"/>
    <property type="match status" value="1"/>
</dbReference>
<dbReference type="STRING" id="395961.Cyan7425_3215"/>
<evidence type="ECO:0000256" key="1">
    <source>
        <dbReference type="ARBA" id="ARBA00022676"/>
    </source>
</evidence>